<dbReference type="InterPro" id="IPR023210">
    <property type="entry name" value="NADP_OxRdtase_dom"/>
</dbReference>
<dbReference type="Pfam" id="PF00248">
    <property type="entry name" value="Aldo_ket_red"/>
    <property type="match status" value="1"/>
</dbReference>
<dbReference type="CDD" id="cd19152">
    <property type="entry name" value="AKR_AKR15A"/>
    <property type="match status" value="1"/>
</dbReference>
<evidence type="ECO:0000313" key="2">
    <source>
        <dbReference type="EMBL" id="GGV85328.1"/>
    </source>
</evidence>
<dbReference type="RefSeq" id="WP_189544369.1">
    <property type="nucleotide sequence ID" value="NZ_BMTF01000009.1"/>
</dbReference>
<feature type="domain" description="NADP-dependent oxidoreductase" evidence="1">
    <location>
        <begin position="16"/>
        <end position="303"/>
    </location>
</feature>
<evidence type="ECO:0000313" key="3">
    <source>
        <dbReference type="Proteomes" id="UP000660675"/>
    </source>
</evidence>
<accession>A0ABQ2VYL9</accession>
<gene>
    <name evidence="2" type="ORF">GCM10015535_31720</name>
</gene>
<proteinExistence type="predicted"/>
<dbReference type="Proteomes" id="UP000660675">
    <property type="component" value="Unassembled WGS sequence"/>
</dbReference>
<protein>
    <submittedName>
        <fullName evidence="2">Oxidoreductase</fullName>
    </submittedName>
</protein>
<reference evidence="3" key="1">
    <citation type="journal article" date="2019" name="Int. J. Syst. Evol. Microbiol.">
        <title>The Global Catalogue of Microorganisms (GCM) 10K type strain sequencing project: providing services to taxonomists for standard genome sequencing and annotation.</title>
        <authorList>
            <consortium name="The Broad Institute Genomics Platform"/>
            <consortium name="The Broad Institute Genome Sequencing Center for Infectious Disease"/>
            <person name="Wu L."/>
            <person name="Ma J."/>
        </authorList>
    </citation>
    <scope>NUCLEOTIDE SEQUENCE [LARGE SCALE GENOMIC DNA]</scope>
    <source>
        <strain evidence="3">JCM 4376</strain>
    </source>
</reference>
<dbReference type="InterPro" id="IPR020471">
    <property type="entry name" value="AKR"/>
</dbReference>
<organism evidence="2 3">
    <name type="scientific">Streptomyces gelaticus</name>
    <dbReference type="NCBI Taxonomy" id="285446"/>
    <lineage>
        <taxon>Bacteria</taxon>
        <taxon>Bacillati</taxon>
        <taxon>Actinomycetota</taxon>
        <taxon>Actinomycetes</taxon>
        <taxon>Kitasatosporales</taxon>
        <taxon>Streptomycetaceae</taxon>
        <taxon>Streptomyces</taxon>
    </lineage>
</organism>
<name>A0ABQ2VYL9_9ACTN</name>
<dbReference type="PANTHER" id="PTHR42686">
    <property type="entry name" value="GH17980P-RELATED"/>
    <property type="match status" value="1"/>
</dbReference>
<dbReference type="EMBL" id="BMTF01000009">
    <property type="protein sequence ID" value="GGV85328.1"/>
    <property type="molecule type" value="Genomic_DNA"/>
</dbReference>
<sequence length="318" mass="33747">MTDTAATIRLPFALPRLGIGTAPLGGLFEEVTEQDAAETLKAAAEAGITYFDTAPRYGHGLAEQRLGRLLPPTGDSGPVISTKTGWLLRPRPDGSPGEVIADWTERGIRESLESSLTRLGRSSVDILYLHDPDDYPDEIRRTAYPAVRRLRDEGLVRAIGFGMNHSGPLASYVAEFDVDVVLIAGRFSLLDHEALTTLLPLCARTGTAVVVGGVFNTGLLADPSPGAMFNYRPVPAESLERARQCRALCEAYDVPLSAAAIQFPLLHTAVGSVVLGCRSAAEVTANAAAARHPVPDGLWQELAAAGFVPEQLLGGRAG</sequence>
<dbReference type="Gene3D" id="3.20.20.100">
    <property type="entry name" value="NADP-dependent oxidoreductase domain"/>
    <property type="match status" value="1"/>
</dbReference>
<dbReference type="PANTHER" id="PTHR42686:SF1">
    <property type="entry name" value="GH17980P-RELATED"/>
    <property type="match status" value="1"/>
</dbReference>
<evidence type="ECO:0000259" key="1">
    <source>
        <dbReference type="Pfam" id="PF00248"/>
    </source>
</evidence>
<dbReference type="SUPFAM" id="SSF51430">
    <property type="entry name" value="NAD(P)-linked oxidoreductase"/>
    <property type="match status" value="1"/>
</dbReference>
<comment type="caution">
    <text evidence="2">The sequence shown here is derived from an EMBL/GenBank/DDBJ whole genome shotgun (WGS) entry which is preliminary data.</text>
</comment>
<dbReference type="InterPro" id="IPR036812">
    <property type="entry name" value="NAD(P)_OxRdtase_dom_sf"/>
</dbReference>
<keyword evidence="3" id="KW-1185">Reference proteome</keyword>